<keyword evidence="5" id="KW-0833">Ubl conjugation pathway</keyword>
<dbReference type="AlphaFoldDB" id="A0A151WEY6"/>
<dbReference type="GO" id="GO:0061578">
    <property type="term" value="F:K63-linked deubiquitinase activity"/>
    <property type="evidence" value="ECO:0007669"/>
    <property type="project" value="InterPro"/>
</dbReference>
<dbReference type="Pfam" id="PF01398">
    <property type="entry name" value="JAB"/>
    <property type="match status" value="1"/>
</dbReference>
<sequence>MDKTNQSWKEMGITDPKERIKTLTEHASKVVIDPNIAPKRYYRTGVEMVRLADMNMQDGSYENAFTLYMKFITLFVDKIRSHPQYNSVSAKDKAMNKDALRIVIPKAEKLKKQLLEQYQAEFDKYLEDLKERERIERERLRQEELQRQKEEENKRNKMAALAAIKAAKTAITVNVPMETKHLPSIAPKTVINLANDDKALKISKEINIFIVIFNVFRKTPTVDRSTKPSLLTSNGLSLRDIILPTKLMHNFLTLVFSNTTSNKETCGILAGRLERNKLMVTHLLIPEQTGTPDSCTTHNEEDIFDYQDQHNLITLGWIHTHPTQTAFLSSVDLHTHCAYQLMMAEAIAIVCAPKYDETGFFILTPDYGLDFIANCRETGFHPHPTEPPLYTTYRRSAVRTKCPVGHISQTREKGSRWQKGEPVPHWYQEKKRSKRS</sequence>
<evidence type="ECO:0000256" key="6">
    <source>
        <dbReference type="ARBA" id="ARBA00022801"/>
    </source>
</evidence>
<comment type="similarity">
    <text evidence="2">Belongs to the peptidase M67C family.</text>
</comment>
<evidence type="ECO:0000256" key="3">
    <source>
        <dbReference type="ARBA" id="ARBA00022670"/>
    </source>
</evidence>
<evidence type="ECO:0000256" key="2">
    <source>
        <dbReference type="ARBA" id="ARBA00010981"/>
    </source>
</evidence>
<dbReference type="EMBL" id="KQ983238">
    <property type="protein sequence ID" value="KYQ46372.1"/>
    <property type="molecule type" value="Genomic_DNA"/>
</dbReference>
<dbReference type="PANTHER" id="PTHR12947">
    <property type="entry name" value="AMSH-LIKE PROTEASE"/>
    <property type="match status" value="1"/>
</dbReference>
<evidence type="ECO:0000256" key="10">
    <source>
        <dbReference type="SAM" id="MobiDB-lite"/>
    </source>
</evidence>
<name>A0A151WEY6_9HYME</name>
<dbReference type="InterPro" id="IPR037518">
    <property type="entry name" value="MPN"/>
</dbReference>
<keyword evidence="3" id="KW-0645">Protease</keyword>
<dbReference type="GO" id="GO:0005768">
    <property type="term" value="C:endosome"/>
    <property type="evidence" value="ECO:0007669"/>
    <property type="project" value="TreeGrafter"/>
</dbReference>
<feature type="domain" description="MPN" evidence="11">
    <location>
        <begin position="241"/>
        <end position="376"/>
    </location>
</feature>
<dbReference type="InterPro" id="IPR015063">
    <property type="entry name" value="USP8_dimer"/>
</dbReference>
<keyword evidence="8" id="KW-0482">Metalloprotease</keyword>
<dbReference type="Gene3D" id="3.40.140.10">
    <property type="entry name" value="Cytidine Deaminase, domain 2"/>
    <property type="match status" value="1"/>
</dbReference>
<dbReference type="CDD" id="cd08066">
    <property type="entry name" value="MPN_AMSH_like"/>
    <property type="match status" value="1"/>
</dbReference>
<evidence type="ECO:0000313" key="13">
    <source>
        <dbReference type="Proteomes" id="UP000075809"/>
    </source>
</evidence>
<accession>A0A151WEY6</accession>
<dbReference type="PROSITE" id="PS50249">
    <property type="entry name" value="MPN"/>
    <property type="match status" value="1"/>
</dbReference>
<evidence type="ECO:0000256" key="4">
    <source>
        <dbReference type="ARBA" id="ARBA00022723"/>
    </source>
</evidence>
<dbReference type="Proteomes" id="UP000075809">
    <property type="component" value="Unassembled WGS sequence"/>
</dbReference>
<evidence type="ECO:0000256" key="9">
    <source>
        <dbReference type="SAM" id="Coils"/>
    </source>
</evidence>
<proteinExistence type="inferred from homology"/>
<keyword evidence="13" id="KW-1185">Reference proteome</keyword>
<dbReference type="GO" id="GO:0006508">
    <property type="term" value="P:proteolysis"/>
    <property type="evidence" value="ECO:0007669"/>
    <property type="project" value="UniProtKB-KW"/>
</dbReference>
<dbReference type="Pfam" id="PF08969">
    <property type="entry name" value="USP8_dimer"/>
    <property type="match status" value="1"/>
</dbReference>
<evidence type="ECO:0000256" key="8">
    <source>
        <dbReference type="ARBA" id="ARBA00023049"/>
    </source>
</evidence>
<feature type="region of interest" description="Disordered" evidence="10">
    <location>
        <begin position="404"/>
        <end position="436"/>
    </location>
</feature>
<organism evidence="12 13">
    <name type="scientific">Mycetomoellerius zeteki</name>
    <dbReference type="NCBI Taxonomy" id="64791"/>
    <lineage>
        <taxon>Eukaryota</taxon>
        <taxon>Metazoa</taxon>
        <taxon>Ecdysozoa</taxon>
        <taxon>Arthropoda</taxon>
        <taxon>Hexapoda</taxon>
        <taxon>Insecta</taxon>
        <taxon>Pterygota</taxon>
        <taxon>Neoptera</taxon>
        <taxon>Endopterygota</taxon>
        <taxon>Hymenoptera</taxon>
        <taxon>Apocrita</taxon>
        <taxon>Aculeata</taxon>
        <taxon>Formicoidea</taxon>
        <taxon>Formicidae</taxon>
        <taxon>Myrmicinae</taxon>
        <taxon>Mycetomoellerius</taxon>
    </lineage>
</organism>
<dbReference type="SUPFAM" id="SSF102712">
    <property type="entry name" value="JAB1/MPN domain"/>
    <property type="match status" value="1"/>
</dbReference>
<evidence type="ECO:0000256" key="1">
    <source>
        <dbReference type="ARBA" id="ARBA00001947"/>
    </source>
</evidence>
<dbReference type="InterPro" id="IPR000555">
    <property type="entry name" value="JAMM/MPN+_dom"/>
</dbReference>
<dbReference type="GO" id="GO:0070536">
    <property type="term" value="P:protein K63-linked deubiquitination"/>
    <property type="evidence" value="ECO:0007669"/>
    <property type="project" value="InterPro"/>
</dbReference>
<protein>
    <submittedName>
        <fullName evidence="12">STAM-binding protein-like A</fullName>
    </submittedName>
</protein>
<feature type="coiled-coil region" evidence="9">
    <location>
        <begin position="115"/>
        <end position="162"/>
    </location>
</feature>
<evidence type="ECO:0000313" key="12">
    <source>
        <dbReference type="EMBL" id="KYQ46372.1"/>
    </source>
</evidence>
<evidence type="ECO:0000256" key="7">
    <source>
        <dbReference type="ARBA" id="ARBA00022833"/>
    </source>
</evidence>
<evidence type="ECO:0000256" key="5">
    <source>
        <dbReference type="ARBA" id="ARBA00022786"/>
    </source>
</evidence>
<gene>
    <name evidence="12" type="ORF">ALC60_14794</name>
</gene>
<dbReference type="GO" id="GO:0046872">
    <property type="term" value="F:metal ion binding"/>
    <property type="evidence" value="ECO:0007669"/>
    <property type="project" value="UniProtKB-KW"/>
</dbReference>
<dbReference type="SMART" id="SM00232">
    <property type="entry name" value="JAB_MPN"/>
    <property type="match status" value="1"/>
</dbReference>
<dbReference type="PANTHER" id="PTHR12947:SF13">
    <property type="entry name" value="FI19924P1"/>
    <property type="match status" value="1"/>
</dbReference>
<dbReference type="Gene3D" id="1.20.58.80">
    <property type="entry name" value="Phosphotransferase system, lactose/cellobiose-type IIA subunit"/>
    <property type="match status" value="1"/>
</dbReference>
<dbReference type="InterPro" id="IPR044098">
    <property type="entry name" value="STAMBP/STALP-like_MPN"/>
</dbReference>
<dbReference type="GO" id="GO:0140492">
    <property type="term" value="F:metal-dependent deubiquitinase activity"/>
    <property type="evidence" value="ECO:0007669"/>
    <property type="project" value="InterPro"/>
</dbReference>
<dbReference type="GO" id="GO:0016020">
    <property type="term" value="C:membrane"/>
    <property type="evidence" value="ECO:0007669"/>
    <property type="project" value="TreeGrafter"/>
</dbReference>
<keyword evidence="7" id="KW-0862">Zinc</keyword>
<reference evidence="12 13" key="1">
    <citation type="submission" date="2015-09" db="EMBL/GenBank/DDBJ databases">
        <title>Trachymyrmex zeteki WGS genome.</title>
        <authorList>
            <person name="Nygaard S."/>
            <person name="Hu H."/>
            <person name="Boomsma J."/>
            <person name="Zhang G."/>
        </authorList>
    </citation>
    <scope>NUCLEOTIDE SEQUENCE [LARGE SCALE GENOMIC DNA]</scope>
    <source>
        <strain evidence="12">Tzet28-1</strain>
        <tissue evidence="12">Whole body</tissue>
    </source>
</reference>
<dbReference type="SUPFAM" id="SSF140856">
    <property type="entry name" value="USP8 N-terminal domain-like"/>
    <property type="match status" value="1"/>
</dbReference>
<comment type="cofactor">
    <cofactor evidence="1">
        <name>Zn(2+)</name>
        <dbReference type="ChEBI" id="CHEBI:29105"/>
    </cofactor>
</comment>
<evidence type="ECO:0000259" key="11">
    <source>
        <dbReference type="PROSITE" id="PS50249"/>
    </source>
</evidence>
<dbReference type="STRING" id="64791.A0A151WEY6"/>
<feature type="compositionally biased region" description="Basic and acidic residues" evidence="10">
    <location>
        <begin position="409"/>
        <end position="419"/>
    </location>
</feature>
<keyword evidence="4" id="KW-0479">Metal-binding</keyword>
<keyword evidence="6" id="KW-0378">Hydrolase</keyword>
<keyword evidence="9" id="KW-0175">Coiled coil</keyword>